<keyword evidence="1" id="KW-0732">Signal</keyword>
<organism evidence="2 3">
    <name type="scientific">Congregibacter variabilis</name>
    <dbReference type="NCBI Taxonomy" id="3081200"/>
    <lineage>
        <taxon>Bacteria</taxon>
        <taxon>Pseudomonadati</taxon>
        <taxon>Pseudomonadota</taxon>
        <taxon>Gammaproteobacteria</taxon>
        <taxon>Cellvibrionales</taxon>
        <taxon>Halieaceae</taxon>
        <taxon>Congregibacter</taxon>
    </lineage>
</organism>
<dbReference type="Pfam" id="PF05960">
    <property type="entry name" value="DUF885"/>
    <property type="match status" value="1"/>
</dbReference>
<dbReference type="InterPro" id="IPR010281">
    <property type="entry name" value="DUF885"/>
</dbReference>
<proteinExistence type="predicted"/>
<accession>A0ABZ0I4Q8</accession>
<dbReference type="Proteomes" id="UP001626537">
    <property type="component" value="Chromosome"/>
</dbReference>
<reference evidence="2 3" key="1">
    <citation type="submission" date="2023-10" db="EMBL/GenBank/DDBJ databases">
        <title>Two novel species belonging to the OM43/NOR5 clade.</title>
        <authorList>
            <person name="Park M."/>
        </authorList>
    </citation>
    <scope>NUCLEOTIDE SEQUENCE [LARGE SCALE GENOMIC DNA]</scope>
    <source>
        <strain evidence="2 3">IMCC43200</strain>
    </source>
</reference>
<dbReference type="PANTHER" id="PTHR33361:SF2">
    <property type="entry name" value="DUF885 DOMAIN-CONTAINING PROTEIN"/>
    <property type="match status" value="1"/>
</dbReference>
<evidence type="ECO:0000313" key="2">
    <source>
        <dbReference type="EMBL" id="WOJ93794.1"/>
    </source>
</evidence>
<evidence type="ECO:0000313" key="3">
    <source>
        <dbReference type="Proteomes" id="UP001626537"/>
    </source>
</evidence>
<protein>
    <submittedName>
        <fullName evidence="2">DUF885 domain-containing protein</fullName>
    </submittedName>
</protein>
<evidence type="ECO:0000256" key="1">
    <source>
        <dbReference type="SAM" id="SignalP"/>
    </source>
</evidence>
<feature type="chain" id="PRO_5045702272" evidence="1">
    <location>
        <begin position="20"/>
        <end position="490"/>
    </location>
</feature>
<gene>
    <name evidence="2" type="ORF">R0135_01175</name>
</gene>
<keyword evidence="3" id="KW-1185">Reference proteome</keyword>
<dbReference type="EMBL" id="CP136864">
    <property type="protein sequence ID" value="WOJ93794.1"/>
    <property type="molecule type" value="Genomic_DNA"/>
</dbReference>
<feature type="signal peptide" evidence="1">
    <location>
        <begin position="1"/>
        <end position="19"/>
    </location>
</feature>
<sequence>MKILLALPIAALFASCASDQDNPLVADSGFAMPAIEHCNTDLRYLNQVAGWQGAWPSRWQGIVAAGPDNADEFIEYWSSASRALADSKARLRQGVRREETAPRAVVLRIHQQVADLSNELSQTNSKYTFPNSDHENAQAWNKLIRKSVAPAVADFEAFLQDEYLPEAQVSPSLSAIKGGETCFANAVTWWTSLVISQDEIERLGWKYINETRAELVKTGSNGESLKAILSRLRQSEKNDETTIDELLDVSESALARAHANTQLAFSKQATHEIAVTKLPLHMQSSFPAGRYLAASEHAPAQYVINPSRPNERRLMAEVIAFHEAIPGHHLWAAYPRDTPVEKYTSGLSGITEGWAIYSEYVADEMGLYSSTYDRQGMMAKHLWAASRLVVEPGLHLRGWSREQAVSFMLENTLMSRTEIELEVDRYIAMPGQSLSYILGANLLLSERQRAREQMGTAFDVRAFHDVVLAAGARPLPIVRDDIRKWSESNH</sequence>
<dbReference type="PANTHER" id="PTHR33361">
    <property type="entry name" value="GLR0591 PROTEIN"/>
    <property type="match status" value="1"/>
</dbReference>
<name>A0ABZ0I4Q8_9GAMM</name>
<dbReference type="RefSeq" id="WP_407348437.1">
    <property type="nucleotide sequence ID" value="NZ_CP136864.1"/>
</dbReference>